<evidence type="ECO:0000256" key="3">
    <source>
        <dbReference type="ARBA" id="ARBA00022729"/>
    </source>
</evidence>
<dbReference type="PRINTS" id="PR00723">
    <property type="entry name" value="SUBTILISIN"/>
</dbReference>
<dbReference type="Pfam" id="PF00082">
    <property type="entry name" value="Peptidase_S8"/>
    <property type="match status" value="1"/>
</dbReference>
<dbReference type="InterPro" id="IPR023827">
    <property type="entry name" value="Peptidase_S8_Asp-AS"/>
</dbReference>
<evidence type="ECO:0000259" key="10">
    <source>
        <dbReference type="Pfam" id="PF00082"/>
    </source>
</evidence>
<feature type="chain" id="PRO_5015756042" description="Subtilisin" evidence="9">
    <location>
        <begin position="20"/>
        <end position="880"/>
    </location>
</feature>
<evidence type="ECO:0000256" key="5">
    <source>
        <dbReference type="ARBA" id="ARBA00022825"/>
    </source>
</evidence>
<evidence type="ECO:0000256" key="1">
    <source>
        <dbReference type="ARBA" id="ARBA00011073"/>
    </source>
</evidence>
<dbReference type="InterPro" id="IPR013783">
    <property type="entry name" value="Ig-like_fold"/>
</dbReference>
<reference evidence="12 13" key="1">
    <citation type="journal article" date="2016" name="Front. Microbiol.">
        <title>Genome and transcriptome sequences reveal the specific parasitism of the nematophagous Purpureocillium lilacinum 36-1.</title>
        <authorList>
            <person name="Xie J."/>
            <person name="Li S."/>
            <person name="Mo C."/>
            <person name="Xiao X."/>
            <person name="Peng D."/>
            <person name="Wang G."/>
            <person name="Xiao Y."/>
        </authorList>
    </citation>
    <scope>NUCLEOTIDE SEQUENCE [LARGE SCALE GENOMIC DNA]</scope>
    <source>
        <strain evidence="12 13">36-1</strain>
    </source>
</reference>
<accession>A0A2U3DTS3</accession>
<dbReference type="InterPro" id="IPR010435">
    <property type="entry name" value="C5a/SBT2-like_Fn3"/>
</dbReference>
<dbReference type="Pfam" id="PF06280">
    <property type="entry name" value="fn3_5"/>
    <property type="match status" value="1"/>
</dbReference>
<comment type="caution">
    <text evidence="12">The sequence shown here is derived from an EMBL/GenBank/DDBJ whole genome shotgun (WGS) entry which is preliminary data.</text>
</comment>
<feature type="active site" description="Charge relay system" evidence="6 7">
    <location>
        <position position="162"/>
    </location>
</feature>
<dbReference type="InterPro" id="IPR036852">
    <property type="entry name" value="Peptidase_S8/S53_dom_sf"/>
</dbReference>
<dbReference type="GO" id="GO:0006508">
    <property type="term" value="P:proteolysis"/>
    <property type="evidence" value="ECO:0007669"/>
    <property type="project" value="UniProtKB-KW"/>
</dbReference>
<dbReference type="PROSITE" id="PS51892">
    <property type="entry name" value="SUBTILASE"/>
    <property type="match status" value="1"/>
</dbReference>
<dbReference type="Proteomes" id="UP000245956">
    <property type="component" value="Unassembled WGS sequence"/>
</dbReference>
<evidence type="ECO:0000256" key="2">
    <source>
        <dbReference type="ARBA" id="ARBA00022670"/>
    </source>
</evidence>
<dbReference type="Gene3D" id="3.40.50.200">
    <property type="entry name" value="Peptidase S8/S53 domain"/>
    <property type="match status" value="2"/>
</dbReference>
<evidence type="ECO:0000313" key="13">
    <source>
        <dbReference type="Proteomes" id="UP000245956"/>
    </source>
</evidence>
<dbReference type="InterPro" id="IPR023828">
    <property type="entry name" value="Peptidase_S8_Ser-AS"/>
</dbReference>
<dbReference type="SUPFAM" id="SSF52743">
    <property type="entry name" value="Subtilisin-like"/>
    <property type="match status" value="1"/>
</dbReference>
<dbReference type="PROSITE" id="PS00137">
    <property type="entry name" value="SUBTILASE_HIS"/>
    <property type="match status" value="1"/>
</dbReference>
<sequence length="880" mass="94209">MFRSWLLASLLATLSSALGRSGRSNSPAFVPGAYIFELEDGHDSSALIDQLDSVGSIRMHLNHKLFKGVSVQLHDTETAHKTATKLASIGSVKRSWPIRVYTLPKHEVVGQPGDISAQSSNIIKHQDNSTSPDTFTPHVMTQVDKLHALGITGNGVKIAIVDSGVDYTHKSLGGCFGEGCVISFGYDFVGDDFDGYNTPHPTSDPMDCFGHGTHVAGIIAAQPGTNRLGILGAAYNATVGMYRVGGCSGVSPDDILITAFNTAFEEGADIISCSMGGEGGWSDSAWSVAASRIADHGVPCTMSNGNDGASGIFATLEAADGKNVLGIASSDNSIIPLFPYISYFSIDGSEYQEFTYAPGGNETARQRWNMTMPLYAIEPNRTATQDGCPPLSEDVPDLSKYVVLAQHASNDLVCDPGSLLAQLHAKGAVYVLFHQDAPGLDETHVTSGILAVGMGRKARHSRHEACFQGNPIFTFDENTRSAGAASQFTSWGPTWEMDVKPQFGAPGGHIVSTWPGDRYAILDGTSMSCPLVAAAIALVAQVRGTSDNVLMRNLLSATAKPQIWNNSTQYLEGLAPVAQQGGGFIQAYDAAFAKTLLEPSSLSFNDTEFRSEQQTFFISNKGNAEATYKISHVPAVSMYVRLPNSVYLMWFPNEIVDASATLHFSDQVVTLQPGHRKIVTVSAQPPQGVNASRLALWSGYITINGTDGSALSLPYQGLTGSLRNTTLLDKRGVFVSTSNTNQGETAVPANTTFVVPSPGTATHPSEDALPCCAFQIQMGSRKVRCDIVPLTTCPPKNLTVDDPLGSGKFKTIGQPSGFPEVSLTYGFFSPSWNGLLDSGIYAPPGKYKFIVRALRIFGDENKLEDWDVQETVDFRLEYKA</sequence>
<dbReference type="PROSITE" id="PS00136">
    <property type="entry name" value="SUBTILASE_ASP"/>
    <property type="match status" value="1"/>
</dbReference>
<dbReference type="EMBL" id="LCWV01000031">
    <property type="protein sequence ID" value="PWI65658.1"/>
    <property type="molecule type" value="Genomic_DNA"/>
</dbReference>
<evidence type="ECO:0000313" key="12">
    <source>
        <dbReference type="EMBL" id="PWI65658.1"/>
    </source>
</evidence>
<dbReference type="GO" id="GO:0004252">
    <property type="term" value="F:serine-type endopeptidase activity"/>
    <property type="evidence" value="ECO:0007669"/>
    <property type="project" value="UniProtKB-UniRule"/>
</dbReference>
<comment type="similarity">
    <text evidence="1 7 8">Belongs to the peptidase S8 family.</text>
</comment>
<dbReference type="InterPro" id="IPR022398">
    <property type="entry name" value="Peptidase_S8_His-AS"/>
</dbReference>
<evidence type="ECO:0000256" key="8">
    <source>
        <dbReference type="RuleBase" id="RU003355"/>
    </source>
</evidence>
<feature type="active site" description="Charge relay system" evidence="6 7">
    <location>
        <position position="211"/>
    </location>
</feature>
<keyword evidence="3 9" id="KW-0732">Signal</keyword>
<dbReference type="AlphaFoldDB" id="A0A2U3DTS3"/>
<name>A0A2U3DTS3_PURLI</name>
<keyword evidence="4 7" id="KW-0378">Hydrolase</keyword>
<proteinExistence type="inferred from homology"/>
<evidence type="ECO:0008006" key="14">
    <source>
        <dbReference type="Google" id="ProtNLM"/>
    </source>
</evidence>
<dbReference type="PANTHER" id="PTHR43399:SF4">
    <property type="entry name" value="CELL WALL-ASSOCIATED PROTEASE"/>
    <property type="match status" value="1"/>
</dbReference>
<dbReference type="PROSITE" id="PS00138">
    <property type="entry name" value="SUBTILASE_SER"/>
    <property type="match status" value="1"/>
</dbReference>
<feature type="domain" description="Peptidase S8/S53" evidence="10">
    <location>
        <begin position="153"/>
        <end position="565"/>
    </location>
</feature>
<gene>
    <name evidence="12" type="ORF">PCL_06863</name>
</gene>
<feature type="active site" description="Charge relay system" evidence="6 7">
    <location>
        <position position="526"/>
    </location>
</feature>
<feature type="domain" description="C5a peptidase/Subtilisin-like protease SBT2-like Fn3-like" evidence="11">
    <location>
        <begin position="603"/>
        <end position="715"/>
    </location>
</feature>
<feature type="signal peptide" evidence="9">
    <location>
        <begin position="1"/>
        <end position="19"/>
    </location>
</feature>
<dbReference type="Gene3D" id="2.60.40.10">
    <property type="entry name" value="Immunoglobulins"/>
    <property type="match status" value="1"/>
</dbReference>
<dbReference type="GO" id="GO:0016020">
    <property type="term" value="C:membrane"/>
    <property type="evidence" value="ECO:0007669"/>
    <property type="project" value="InterPro"/>
</dbReference>
<dbReference type="PANTHER" id="PTHR43399">
    <property type="entry name" value="SUBTILISIN-RELATED"/>
    <property type="match status" value="1"/>
</dbReference>
<keyword evidence="2 7" id="KW-0645">Protease</keyword>
<evidence type="ECO:0000256" key="6">
    <source>
        <dbReference type="PIRSR" id="PIRSR615500-1"/>
    </source>
</evidence>
<evidence type="ECO:0000256" key="4">
    <source>
        <dbReference type="ARBA" id="ARBA00022801"/>
    </source>
</evidence>
<evidence type="ECO:0000259" key="11">
    <source>
        <dbReference type="Pfam" id="PF06280"/>
    </source>
</evidence>
<dbReference type="InterPro" id="IPR051048">
    <property type="entry name" value="Peptidase_S8/S53_subtilisin"/>
</dbReference>
<evidence type="ECO:0000256" key="9">
    <source>
        <dbReference type="SAM" id="SignalP"/>
    </source>
</evidence>
<dbReference type="CDD" id="cd07489">
    <property type="entry name" value="Peptidases_S8_5"/>
    <property type="match status" value="1"/>
</dbReference>
<evidence type="ECO:0000256" key="7">
    <source>
        <dbReference type="PROSITE-ProRule" id="PRU01240"/>
    </source>
</evidence>
<organism evidence="12 13">
    <name type="scientific">Purpureocillium lilacinum</name>
    <name type="common">Paecilomyces lilacinus</name>
    <dbReference type="NCBI Taxonomy" id="33203"/>
    <lineage>
        <taxon>Eukaryota</taxon>
        <taxon>Fungi</taxon>
        <taxon>Dikarya</taxon>
        <taxon>Ascomycota</taxon>
        <taxon>Pezizomycotina</taxon>
        <taxon>Sordariomycetes</taxon>
        <taxon>Hypocreomycetidae</taxon>
        <taxon>Hypocreales</taxon>
        <taxon>Ophiocordycipitaceae</taxon>
        <taxon>Purpureocillium</taxon>
    </lineage>
</organism>
<dbReference type="InterPro" id="IPR000209">
    <property type="entry name" value="Peptidase_S8/S53_dom"/>
</dbReference>
<protein>
    <recommendedName>
        <fullName evidence="14">Subtilisin</fullName>
    </recommendedName>
</protein>
<dbReference type="InterPro" id="IPR034187">
    <property type="entry name" value="Peptidases_S8_5"/>
</dbReference>
<dbReference type="InterPro" id="IPR015500">
    <property type="entry name" value="Peptidase_S8_subtilisin-rel"/>
</dbReference>
<keyword evidence="5 7" id="KW-0720">Serine protease</keyword>